<evidence type="ECO:0000313" key="2">
    <source>
        <dbReference type="Proteomes" id="UP000015545"/>
    </source>
</evidence>
<dbReference type="EMBL" id="KF147891">
    <property type="protein sequence ID" value="AGS82063.1"/>
    <property type="molecule type" value="Genomic_DNA"/>
</dbReference>
<keyword evidence="2" id="KW-1185">Reference proteome</keyword>
<evidence type="ECO:0000313" key="1">
    <source>
        <dbReference type="EMBL" id="AGS82063.1"/>
    </source>
</evidence>
<dbReference type="OrthoDB" id="36398at10239"/>
<protein>
    <submittedName>
        <fullName evidence="1">Uncharacterized protein</fullName>
    </submittedName>
</protein>
<gene>
    <name evidence="1" type="ORF">PaBG_00179</name>
</gene>
<sequence>MLMVAPDEKLPKRRPKGIDYVIMFSVKDMRRNLDAHQSFEPVVFLVFDTPIALSGYTIQHMDFKIGSDVHIDGFECIPLNLNLSIDSKPFERSGLDIVQLSIEEVKAQRTLLNQLMTFIYSLPRATHQRPINSAVCSWMGSKTTLVKLNNDLAKMRDSPLTAKQLARLNDILSSETAVLYREAMREGGDSEVLARRYGISAYEINYMRAIAARS</sequence>
<organism evidence="1 2">
    <name type="scientific">Pseudomonas phage PaBG</name>
    <dbReference type="NCBI Taxonomy" id="1335230"/>
    <lineage>
        <taxon>Viruses</taxon>
        <taxon>Duplodnaviria</taxon>
        <taxon>Heunggongvirae</taxon>
        <taxon>Uroviricota</taxon>
        <taxon>Caudoviricetes</taxon>
        <taxon>Baikalvirus</taxon>
        <taxon>Baikalvirus PaBG</taxon>
    </lineage>
</organism>
<proteinExistence type="predicted"/>
<accession>S5WBB7</accession>
<dbReference type="KEGG" id="vg:16574865"/>
<reference evidence="1 2" key="1">
    <citation type="journal article" date="2014" name="Genome Announc.">
        <title>Complete Genome Sequence of the Novel Giant Pseudomonas Phage PaBG.</title>
        <authorList>
            <person name="Sykilinda N.N."/>
            <person name="Bondar A.A."/>
            <person name="Gorshkova A.S."/>
            <person name="Kurochkina L.P."/>
            <person name="Kulikov E.E."/>
            <person name="Shneider M.M."/>
            <person name="Kadykov V.A."/>
            <person name="Solovjeva N.V."/>
            <person name="Kabilov M.R."/>
            <person name="Mesyanzhinov V.V."/>
            <person name="Vlassov V.V."/>
            <person name="Drukker V.V."/>
            <person name="Miroshnikov K.A."/>
        </authorList>
    </citation>
    <scope>NUCLEOTIDE SEQUENCE [LARGE SCALE GENOMIC DNA]</scope>
</reference>
<dbReference type="Proteomes" id="UP000015545">
    <property type="component" value="Segment"/>
</dbReference>
<name>S5WBB7_9CAUD</name>